<dbReference type="Pfam" id="PF12701">
    <property type="entry name" value="LSM14"/>
    <property type="match status" value="1"/>
</dbReference>
<dbReference type="AlphaFoldDB" id="A0ABD2PQH3"/>
<dbReference type="Proteomes" id="UP001626550">
    <property type="component" value="Unassembled WGS sequence"/>
</dbReference>
<feature type="compositionally biased region" description="Polar residues" evidence="2">
    <location>
        <begin position="187"/>
        <end position="220"/>
    </location>
</feature>
<evidence type="ECO:0000313" key="5">
    <source>
        <dbReference type="Proteomes" id="UP001626550"/>
    </source>
</evidence>
<evidence type="ECO:0000313" key="4">
    <source>
        <dbReference type="EMBL" id="KAL3309504.1"/>
    </source>
</evidence>
<dbReference type="PANTHER" id="PTHR13586">
    <property type="entry name" value="SCD6 PROTEIN-RELATED"/>
    <property type="match status" value="1"/>
</dbReference>
<dbReference type="Gene3D" id="2.30.30.100">
    <property type="match status" value="1"/>
</dbReference>
<evidence type="ECO:0000259" key="3">
    <source>
        <dbReference type="PROSITE" id="PS51512"/>
    </source>
</evidence>
<dbReference type="SMART" id="SM01199">
    <property type="entry name" value="FDF"/>
    <property type="match status" value="1"/>
</dbReference>
<dbReference type="SUPFAM" id="SSF50182">
    <property type="entry name" value="Sm-like ribonucleoproteins"/>
    <property type="match status" value="1"/>
</dbReference>
<accession>A0ABD2PQH3</accession>
<organism evidence="4 5">
    <name type="scientific">Cichlidogyrus casuarinus</name>
    <dbReference type="NCBI Taxonomy" id="1844966"/>
    <lineage>
        <taxon>Eukaryota</taxon>
        <taxon>Metazoa</taxon>
        <taxon>Spiralia</taxon>
        <taxon>Lophotrochozoa</taxon>
        <taxon>Platyhelminthes</taxon>
        <taxon>Monogenea</taxon>
        <taxon>Monopisthocotylea</taxon>
        <taxon>Dactylogyridea</taxon>
        <taxon>Ancyrocephalidae</taxon>
        <taxon>Cichlidogyrus</taxon>
    </lineage>
</organism>
<proteinExistence type="inferred from homology"/>
<comment type="similarity">
    <text evidence="1">Belongs to the LSM14 family.</text>
</comment>
<reference evidence="4 5" key="1">
    <citation type="submission" date="2024-11" db="EMBL/GenBank/DDBJ databases">
        <title>Adaptive evolution of stress response genes in parasites aligns with host niche diversity.</title>
        <authorList>
            <person name="Hahn C."/>
            <person name="Resl P."/>
        </authorList>
    </citation>
    <scope>NUCLEOTIDE SEQUENCE [LARGE SCALE GENOMIC DNA]</scope>
    <source>
        <strain evidence="4">EGGRZ-B1_66</strain>
        <tissue evidence="4">Body</tissue>
    </source>
</reference>
<dbReference type="SMART" id="SM01271">
    <property type="entry name" value="LSM14"/>
    <property type="match status" value="1"/>
</dbReference>
<dbReference type="InterPro" id="IPR010920">
    <property type="entry name" value="LSM_dom_sf"/>
</dbReference>
<feature type="domain" description="DFDF" evidence="3">
    <location>
        <begin position="145"/>
        <end position="181"/>
    </location>
</feature>
<name>A0ABD2PQH3_9PLAT</name>
<evidence type="ECO:0000256" key="1">
    <source>
        <dbReference type="ARBA" id="ARBA00010415"/>
    </source>
</evidence>
<evidence type="ECO:0000256" key="2">
    <source>
        <dbReference type="SAM" id="MobiDB-lite"/>
    </source>
</evidence>
<dbReference type="EMBL" id="JBJKFK010003842">
    <property type="protein sequence ID" value="KAL3309504.1"/>
    <property type="molecule type" value="Genomic_DNA"/>
</dbReference>
<sequence>MQATSIIKANHVSLDDRISLITQAKYRYEGTVTAMNLTDGTLCLCNVTYHGAENRKAAPQDQDTVGSTFDAITFWIKNIIDLKKINLPSAIQDSAVVSTGQLNVPRKTNQPNNYMRNRGKPFYRRWQNPHPRGQAKFTSRKPYTGPRKTMLDCSEPYDFESANAELEKELANLTIEKVATACDASDHSSNLATSSDQPHSLDSNESTQEQTSEIQDTPCYQPTKSFYDSIGRANGVTKASATDDQKYFAPGFTRRRRYTRRERALNIETFGVMATKSRHGHFKVDGKPKKPIIPA</sequence>
<comment type="caution">
    <text evidence="4">The sequence shown here is derived from an EMBL/GenBank/DDBJ whole genome shotgun (WGS) entry which is preliminary data.</text>
</comment>
<protein>
    <recommendedName>
        <fullName evidence="3">DFDF domain-containing protein</fullName>
    </recommendedName>
</protein>
<keyword evidence="5" id="KW-1185">Reference proteome</keyword>
<dbReference type="InterPro" id="IPR025762">
    <property type="entry name" value="DFDF"/>
</dbReference>
<dbReference type="PROSITE" id="PS51512">
    <property type="entry name" value="DFDF"/>
    <property type="match status" value="1"/>
</dbReference>
<feature type="region of interest" description="Disordered" evidence="2">
    <location>
        <begin position="105"/>
        <end position="149"/>
    </location>
</feature>
<dbReference type="InterPro" id="IPR025609">
    <property type="entry name" value="Lsm14-like_N"/>
</dbReference>
<gene>
    <name evidence="4" type="ORF">Ciccas_011949</name>
</gene>
<feature type="region of interest" description="Disordered" evidence="2">
    <location>
        <begin position="186"/>
        <end position="220"/>
    </location>
</feature>
<dbReference type="InterPro" id="IPR019050">
    <property type="entry name" value="FDF_dom"/>
</dbReference>
<feature type="compositionally biased region" description="Polar residues" evidence="2">
    <location>
        <begin position="105"/>
        <end position="115"/>
    </location>
</feature>